<evidence type="ECO:0000313" key="3">
    <source>
        <dbReference type="Proteomes" id="UP000030588"/>
    </source>
</evidence>
<dbReference type="Proteomes" id="UP000030588">
    <property type="component" value="Unassembled WGS sequence"/>
</dbReference>
<protein>
    <submittedName>
        <fullName evidence="2">Uncharacterized protein</fullName>
    </submittedName>
</protein>
<name>A0A0A6XV63_9BACI</name>
<dbReference type="OrthoDB" id="2886943at2"/>
<sequence>FNDLSLLEQRKVSNTLLFFVKVGEISLIVLLFTGTAMLSEFGKMSASLWVTTSSILLFIIGALLGMMHSKLKALNSLNLDKFQIYKYYKRLRIYSWITMLSVVLAILVMTNPEIL</sequence>
<proteinExistence type="predicted"/>
<dbReference type="AlphaFoldDB" id="A0A0A6XV63"/>
<feature type="transmembrane region" description="Helical" evidence="1">
    <location>
        <begin position="91"/>
        <end position="110"/>
    </location>
</feature>
<organism evidence="2 3">
    <name type="scientific">Heyndrickxia ginsengihumi</name>
    <dbReference type="NCBI Taxonomy" id="363870"/>
    <lineage>
        <taxon>Bacteria</taxon>
        <taxon>Bacillati</taxon>
        <taxon>Bacillota</taxon>
        <taxon>Bacilli</taxon>
        <taxon>Bacillales</taxon>
        <taxon>Bacillaceae</taxon>
        <taxon>Heyndrickxia</taxon>
    </lineage>
</organism>
<evidence type="ECO:0000313" key="2">
    <source>
        <dbReference type="EMBL" id="KHD84057.1"/>
    </source>
</evidence>
<accession>A0A0A6XV63</accession>
<evidence type="ECO:0000256" key="1">
    <source>
        <dbReference type="SAM" id="Phobius"/>
    </source>
</evidence>
<keyword evidence="1" id="KW-1133">Transmembrane helix</keyword>
<feature type="transmembrane region" description="Helical" evidence="1">
    <location>
        <begin position="46"/>
        <end position="66"/>
    </location>
</feature>
<reference evidence="2 3" key="1">
    <citation type="submission" date="2014-10" db="EMBL/GenBank/DDBJ databases">
        <title>Draft genome of phytase producing Bacillus ginsengihumi strain M2.11.</title>
        <authorList>
            <person name="Toymentseva A."/>
            <person name="Boulygina E.A."/>
            <person name="Kazakov S.V."/>
            <person name="Kayumov I."/>
            <person name="Suleimanova A.D."/>
            <person name="Mardanova A.M."/>
            <person name="Maria S.N."/>
            <person name="Sergey M.Y."/>
            <person name="Sharipova M.R."/>
        </authorList>
    </citation>
    <scope>NUCLEOTIDE SEQUENCE [LARGE SCALE GENOMIC DNA]</scope>
    <source>
        <strain evidence="2 3">M2.11</strain>
    </source>
</reference>
<feature type="transmembrane region" description="Helical" evidence="1">
    <location>
        <begin position="12"/>
        <end position="34"/>
    </location>
</feature>
<gene>
    <name evidence="2" type="ORF">NG54_18080</name>
</gene>
<keyword evidence="1" id="KW-0472">Membrane</keyword>
<dbReference type="RefSeq" id="WP_035356420.1">
    <property type="nucleotide sequence ID" value="NZ_JRUN01000132.1"/>
</dbReference>
<keyword evidence="1" id="KW-0812">Transmembrane</keyword>
<dbReference type="EMBL" id="JRUN01000132">
    <property type="protein sequence ID" value="KHD84057.1"/>
    <property type="molecule type" value="Genomic_DNA"/>
</dbReference>
<feature type="non-terminal residue" evidence="2">
    <location>
        <position position="1"/>
    </location>
</feature>
<comment type="caution">
    <text evidence="2">The sequence shown here is derived from an EMBL/GenBank/DDBJ whole genome shotgun (WGS) entry which is preliminary data.</text>
</comment>